<dbReference type="Proteomes" id="UP000822476">
    <property type="component" value="Unassembled WGS sequence"/>
</dbReference>
<evidence type="ECO:0000313" key="1">
    <source>
        <dbReference type="EMBL" id="KAF7259707.1"/>
    </source>
</evidence>
<keyword evidence="2" id="KW-1185">Reference proteome</keyword>
<sequence>MPPYCVDKNDKETKRFSYDSVATLTTFVNERKLRPVSSVQIKCFPEVFSTNHTERIKIDRSIAKIFILRFPLCYPSPFMSTMYE</sequence>
<organism evidence="1 2">
    <name type="scientific">Paragonimus skrjabini miyazakii</name>
    <dbReference type="NCBI Taxonomy" id="59628"/>
    <lineage>
        <taxon>Eukaryota</taxon>
        <taxon>Metazoa</taxon>
        <taxon>Spiralia</taxon>
        <taxon>Lophotrochozoa</taxon>
        <taxon>Platyhelminthes</taxon>
        <taxon>Trematoda</taxon>
        <taxon>Digenea</taxon>
        <taxon>Plagiorchiida</taxon>
        <taxon>Troglotremata</taxon>
        <taxon>Troglotrematidae</taxon>
        <taxon>Paragonimus</taxon>
    </lineage>
</organism>
<accession>A0A8S9Z960</accession>
<protein>
    <submittedName>
        <fullName evidence="1">Uncharacterized protein</fullName>
    </submittedName>
</protein>
<proteinExistence type="predicted"/>
<dbReference type="AlphaFoldDB" id="A0A8S9Z960"/>
<dbReference type="EMBL" id="JTDE01001074">
    <property type="protein sequence ID" value="KAF7259707.1"/>
    <property type="molecule type" value="Genomic_DNA"/>
</dbReference>
<comment type="caution">
    <text evidence="1">The sequence shown here is derived from an EMBL/GenBank/DDBJ whole genome shotgun (WGS) entry which is preliminary data.</text>
</comment>
<reference evidence="1" key="1">
    <citation type="submission" date="2019-07" db="EMBL/GenBank/DDBJ databases">
        <title>Annotation for the trematode Paragonimus miyazaki's.</title>
        <authorList>
            <person name="Choi Y.-J."/>
        </authorList>
    </citation>
    <scope>NUCLEOTIDE SEQUENCE</scope>
    <source>
        <strain evidence="1">Japan</strain>
    </source>
</reference>
<name>A0A8S9Z960_9TREM</name>
<gene>
    <name evidence="1" type="ORF">EG68_03194</name>
</gene>
<evidence type="ECO:0000313" key="2">
    <source>
        <dbReference type="Proteomes" id="UP000822476"/>
    </source>
</evidence>